<organism evidence="2 3">
    <name type="scientific">Candidatus Accumulibacter affinis</name>
    <dbReference type="NCBI Taxonomy" id="2954384"/>
    <lineage>
        <taxon>Bacteria</taxon>
        <taxon>Pseudomonadati</taxon>
        <taxon>Pseudomonadota</taxon>
        <taxon>Betaproteobacteria</taxon>
        <taxon>Candidatus Accumulibacter</taxon>
    </lineage>
</organism>
<comment type="caution">
    <text evidence="2">The sequence shown here is derived from an EMBL/GenBank/DDBJ whole genome shotgun (WGS) entry which is preliminary data.</text>
</comment>
<keyword evidence="1" id="KW-0472">Membrane</keyword>
<keyword evidence="1" id="KW-0812">Transmembrane</keyword>
<dbReference type="AlphaFoldDB" id="A0A935T9F6"/>
<protein>
    <submittedName>
        <fullName evidence="2">Uncharacterized protein</fullName>
    </submittedName>
</protein>
<reference evidence="2 3" key="1">
    <citation type="submission" date="2020-10" db="EMBL/GenBank/DDBJ databases">
        <title>Connecting structure to function with the recovery of over 1000 high-quality activated sludge metagenome-assembled genomes encoding full-length rRNA genes using long-read sequencing.</title>
        <authorList>
            <person name="Singleton C.M."/>
            <person name="Petriglieri F."/>
            <person name="Kristensen J.M."/>
            <person name="Kirkegaard R.H."/>
            <person name="Michaelsen T.Y."/>
            <person name="Andersen M.H."/>
            <person name="Karst S.M."/>
            <person name="Dueholm M.S."/>
            <person name="Nielsen P.H."/>
            <person name="Albertsen M."/>
        </authorList>
    </citation>
    <scope>NUCLEOTIDE SEQUENCE [LARGE SCALE GENOMIC DNA]</scope>
    <source>
        <strain evidence="2">Fred_18-Q3-R57-64_BAT3C.720</strain>
    </source>
</reference>
<evidence type="ECO:0000313" key="2">
    <source>
        <dbReference type="EMBL" id="MBK7955478.1"/>
    </source>
</evidence>
<feature type="transmembrane region" description="Helical" evidence="1">
    <location>
        <begin position="38"/>
        <end position="64"/>
    </location>
</feature>
<keyword evidence="1" id="KW-1133">Transmembrane helix</keyword>
<name>A0A935T9F6_9PROT</name>
<gene>
    <name evidence="2" type="ORF">IPK02_16865</name>
</gene>
<dbReference type="Proteomes" id="UP000706151">
    <property type="component" value="Unassembled WGS sequence"/>
</dbReference>
<proteinExistence type="predicted"/>
<evidence type="ECO:0000313" key="3">
    <source>
        <dbReference type="Proteomes" id="UP000706151"/>
    </source>
</evidence>
<evidence type="ECO:0000256" key="1">
    <source>
        <dbReference type="SAM" id="Phobius"/>
    </source>
</evidence>
<dbReference type="EMBL" id="JADJOT010000010">
    <property type="protein sequence ID" value="MBK7955478.1"/>
    <property type="molecule type" value="Genomic_DNA"/>
</dbReference>
<sequence>MPLPVRPVAAPVRVVRWVAASAGQQALTASDRGRPVRILLATLLAVQAIAAAAGGFVVGGGVLVGPAPYYGWAVPPSIIYDSFGRCLAPMNCPDYEQLRRFLDRYERNYGGRIAADQPALAVPAQPRDVPPTPAANIQPQYRGASQIRPEFEQAGKAIDLKQAIDR</sequence>
<accession>A0A935T9F6</accession>